<evidence type="ECO:0000313" key="2">
    <source>
        <dbReference type="Proteomes" id="UP000593560"/>
    </source>
</evidence>
<proteinExistence type="predicted"/>
<dbReference type="Proteomes" id="UP000593560">
    <property type="component" value="Unassembled WGS sequence"/>
</dbReference>
<gene>
    <name evidence="1" type="ORF">Gohar_013680</name>
</gene>
<organism evidence="1 2">
    <name type="scientific">Gossypium harknessii</name>
    <dbReference type="NCBI Taxonomy" id="34285"/>
    <lineage>
        <taxon>Eukaryota</taxon>
        <taxon>Viridiplantae</taxon>
        <taxon>Streptophyta</taxon>
        <taxon>Embryophyta</taxon>
        <taxon>Tracheophyta</taxon>
        <taxon>Spermatophyta</taxon>
        <taxon>Magnoliopsida</taxon>
        <taxon>eudicotyledons</taxon>
        <taxon>Gunneridae</taxon>
        <taxon>Pentapetalae</taxon>
        <taxon>rosids</taxon>
        <taxon>malvids</taxon>
        <taxon>Malvales</taxon>
        <taxon>Malvaceae</taxon>
        <taxon>Malvoideae</taxon>
        <taxon>Gossypium</taxon>
    </lineage>
</organism>
<dbReference type="EMBL" id="JABFAD010000007">
    <property type="protein sequence ID" value="MBA0803471.1"/>
    <property type="molecule type" value="Genomic_DNA"/>
</dbReference>
<evidence type="ECO:0000313" key="1">
    <source>
        <dbReference type="EMBL" id="MBA0803471.1"/>
    </source>
</evidence>
<comment type="caution">
    <text evidence="1">The sequence shown here is derived from an EMBL/GenBank/DDBJ whole genome shotgun (WGS) entry which is preliminary data.</text>
</comment>
<accession>A0A7J9H0U6</accession>
<keyword evidence="2" id="KW-1185">Reference proteome</keyword>
<sequence length="142" mass="17101">MRNYQLWYMKLDLRLLAMREIRGRLWGFLLLEFQILGQLSCRLCQIIMSAEMGLKIVGVLSTLLSRLEIWRMWKVKEIEMKVRGHLWLVIQEKGIHQIVTHQNILLSFTIENPRLLWMRKCLLLLTCWGWTMRESMKGGIQW</sequence>
<protein>
    <submittedName>
        <fullName evidence="1">Uncharacterized protein</fullName>
    </submittedName>
</protein>
<reference evidence="1 2" key="1">
    <citation type="journal article" date="2019" name="Genome Biol. Evol.">
        <title>Insights into the evolution of the New World diploid cottons (Gossypium, subgenus Houzingenia) based on genome sequencing.</title>
        <authorList>
            <person name="Grover C.E."/>
            <person name="Arick M.A. 2nd"/>
            <person name="Thrash A."/>
            <person name="Conover J.L."/>
            <person name="Sanders W.S."/>
            <person name="Peterson D.G."/>
            <person name="Frelichowski J.E."/>
            <person name="Scheffler J.A."/>
            <person name="Scheffler B.E."/>
            <person name="Wendel J.F."/>
        </authorList>
    </citation>
    <scope>NUCLEOTIDE SEQUENCE [LARGE SCALE GENOMIC DNA]</scope>
    <source>
        <strain evidence="1">0</strain>
        <tissue evidence="1">Leaf</tissue>
    </source>
</reference>
<dbReference type="AlphaFoldDB" id="A0A7J9H0U6"/>
<name>A0A7J9H0U6_9ROSI</name>